<dbReference type="PANTHER" id="PTHR31213:SF55">
    <property type="entry name" value="STRESS-INDUCED PROTEIN SAM22"/>
    <property type="match status" value="1"/>
</dbReference>
<dbReference type="Gene3D" id="3.30.530.20">
    <property type="match status" value="1"/>
</dbReference>
<dbReference type="STRING" id="429701.A0A2G9HHQ3"/>
<comment type="caution">
    <text evidence="3">The sequence shown here is derived from an EMBL/GenBank/DDBJ whole genome shotgun (WGS) entry which is preliminary data.</text>
</comment>
<protein>
    <recommendedName>
        <fullName evidence="2">Bet v I/Major latex protein domain-containing protein</fullName>
    </recommendedName>
</protein>
<dbReference type="GO" id="GO:0005737">
    <property type="term" value="C:cytoplasm"/>
    <property type="evidence" value="ECO:0007669"/>
    <property type="project" value="TreeGrafter"/>
</dbReference>
<dbReference type="GO" id="GO:0010427">
    <property type="term" value="F:abscisic acid binding"/>
    <property type="evidence" value="ECO:0007669"/>
    <property type="project" value="InterPro"/>
</dbReference>
<dbReference type="FunFam" id="3.30.530.20:FF:000007">
    <property type="entry name" value="Major pollen allergen Bet v 1-A"/>
    <property type="match status" value="1"/>
</dbReference>
<dbReference type="InterPro" id="IPR000916">
    <property type="entry name" value="Bet_v_I/MLP"/>
</dbReference>
<proteinExistence type="inferred from homology"/>
<dbReference type="InterPro" id="IPR023393">
    <property type="entry name" value="START-like_dom_sf"/>
</dbReference>
<dbReference type="PRINTS" id="PR00634">
    <property type="entry name" value="BETALLERGEN"/>
</dbReference>
<dbReference type="GO" id="GO:0038023">
    <property type="term" value="F:signaling receptor activity"/>
    <property type="evidence" value="ECO:0007669"/>
    <property type="project" value="InterPro"/>
</dbReference>
<dbReference type="GO" id="GO:0005634">
    <property type="term" value="C:nucleus"/>
    <property type="evidence" value="ECO:0007669"/>
    <property type="project" value="TreeGrafter"/>
</dbReference>
<sequence length="143" mass="15699">MGAITYDMEIRSSIPAAKMLKALVLDADTLIPKIMPQAIKNVEIPGGDGRSQFKSAKHRGNALDTENLTHSYSIIEDDALMGVLDSVTYHVKIVPTEDGGCICKNRSMYHMKDGVEISGKKIKEGKEKAMAKFKAIEVYLQAN</sequence>
<evidence type="ECO:0000259" key="2">
    <source>
        <dbReference type="Pfam" id="PF00407"/>
    </source>
</evidence>
<gene>
    <name evidence="3" type="ORF">CDL12_10385</name>
</gene>
<dbReference type="PANTHER" id="PTHR31213">
    <property type="entry name" value="OS08G0374000 PROTEIN-RELATED"/>
    <property type="match status" value="1"/>
</dbReference>
<dbReference type="AlphaFoldDB" id="A0A2G9HHQ3"/>
<dbReference type="Proteomes" id="UP000231279">
    <property type="component" value="Unassembled WGS sequence"/>
</dbReference>
<dbReference type="GO" id="GO:0006952">
    <property type="term" value="P:defense response"/>
    <property type="evidence" value="ECO:0007669"/>
    <property type="project" value="InterPro"/>
</dbReference>
<feature type="domain" description="Bet v I/Major latex protein" evidence="2">
    <location>
        <begin position="1"/>
        <end position="141"/>
    </location>
</feature>
<dbReference type="OrthoDB" id="1858506at2759"/>
<evidence type="ECO:0000256" key="1">
    <source>
        <dbReference type="ARBA" id="ARBA00009744"/>
    </source>
</evidence>
<accession>A0A2G9HHQ3</accession>
<comment type="similarity">
    <text evidence="1">Belongs to the BetVI family.</text>
</comment>
<name>A0A2G9HHQ3_9LAMI</name>
<dbReference type="CDD" id="cd07816">
    <property type="entry name" value="Bet_v1-like"/>
    <property type="match status" value="1"/>
</dbReference>
<reference evidence="4" key="1">
    <citation type="journal article" date="2018" name="Gigascience">
        <title>Genome assembly of the Pink Ipe (Handroanthus impetiginosus, Bignoniaceae), a highly valued, ecologically keystone Neotropical timber forest tree.</title>
        <authorList>
            <person name="Silva-Junior O.B."/>
            <person name="Grattapaglia D."/>
            <person name="Novaes E."/>
            <person name="Collevatti R.G."/>
        </authorList>
    </citation>
    <scope>NUCLEOTIDE SEQUENCE [LARGE SCALE GENOMIC DNA]</scope>
    <source>
        <strain evidence="4">cv. UFG-1</strain>
    </source>
</reference>
<evidence type="ECO:0000313" key="4">
    <source>
        <dbReference type="Proteomes" id="UP000231279"/>
    </source>
</evidence>
<dbReference type="InterPro" id="IPR050279">
    <property type="entry name" value="Plant_def-hormone_signal"/>
</dbReference>
<evidence type="ECO:0000313" key="3">
    <source>
        <dbReference type="EMBL" id="PIN16963.1"/>
    </source>
</evidence>
<dbReference type="SUPFAM" id="SSF55961">
    <property type="entry name" value="Bet v1-like"/>
    <property type="match status" value="1"/>
</dbReference>
<dbReference type="InterPro" id="IPR024949">
    <property type="entry name" value="Bet_v_I_allergen"/>
</dbReference>
<keyword evidence="4" id="KW-1185">Reference proteome</keyword>
<dbReference type="GO" id="GO:0004864">
    <property type="term" value="F:protein phosphatase inhibitor activity"/>
    <property type="evidence" value="ECO:0007669"/>
    <property type="project" value="InterPro"/>
</dbReference>
<dbReference type="GO" id="GO:0009738">
    <property type="term" value="P:abscisic acid-activated signaling pathway"/>
    <property type="evidence" value="ECO:0007669"/>
    <property type="project" value="InterPro"/>
</dbReference>
<dbReference type="Pfam" id="PF00407">
    <property type="entry name" value="Bet_v_1"/>
    <property type="match status" value="1"/>
</dbReference>
<dbReference type="EMBL" id="NKXS01001769">
    <property type="protein sequence ID" value="PIN16963.1"/>
    <property type="molecule type" value="Genomic_DNA"/>
</dbReference>
<organism evidence="3 4">
    <name type="scientific">Handroanthus impetiginosus</name>
    <dbReference type="NCBI Taxonomy" id="429701"/>
    <lineage>
        <taxon>Eukaryota</taxon>
        <taxon>Viridiplantae</taxon>
        <taxon>Streptophyta</taxon>
        <taxon>Embryophyta</taxon>
        <taxon>Tracheophyta</taxon>
        <taxon>Spermatophyta</taxon>
        <taxon>Magnoliopsida</taxon>
        <taxon>eudicotyledons</taxon>
        <taxon>Gunneridae</taxon>
        <taxon>Pentapetalae</taxon>
        <taxon>asterids</taxon>
        <taxon>lamiids</taxon>
        <taxon>Lamiales</taxon>
        <taxon>Bignoniaceae</taxon>
        <taxon>Crescentiina</taxon>
        <taxon>Tabebuia alliance</taxon>
        <taxon>Handroanthus</taxon>
    </lineage>
</organism>